<dbReference type="EMBL" id="NHTK01005865">
    <property type="protein sequence ID" value="PPQ72525.1"/>
    <property type="molecule type" value="Genomic_DNA"/>
</dbReference>
<dbReference type="InterPro" id="IPR029056">
    <property type="entry name" value="Ribokinase-like"/>
</dbReference>
<gene>
    <name evidence="2" type="ORF">CVT24_004831</name>
</gene>
<dbReference type="InterPro" id="IPR011611">
    <property type="entry name" value="PfkB_dom"/>
</dbReference>
<keyword evidence="3" id="KW-1185">Reference proteome</keyword>
<evidence type="ECO:0000313" key="2">
    <source>
        <dbReference type="EMBL" id="PPQ72525.1"/>
    </source>
</evidence>
<dbReference type="STRING" id="181874.A0A409W1Z8"/>
<organism evidence="2 3">
    <name type="scientific">Panaeolus cyanescens</name>
    <dbReference type="NCBI Taxonomy" id="181874"/>
    <lineage>
        <taxon>Eukaryota</taxon>
        <taxon>Fungi</taxon>
        <taxon>Dikarya</taxon>
        <taxon>Basidiomycota</taxon>
        <taxon>Agaricomycotina</taxon>
        <taxon>Agaricomycetes</taxon>
        <taxon>Agaricomycetidae</taxon>
        <taxon>Agaricales</taxon>
        <taxon>Agaricineae</taxon>
        <taxon>Galeropsidaceae</taxon>
        <taxon>Panaeolus</taxon>
    </lineage>
</organism>
<name>A0A409W1Z8_9AGAR</name>
<sequence length="318" mass="34810">IGGGGTYAAIGARIWYFIPVKTGPQLKGIAFSFRLPPNKIGMIVDTGNDFPQDIKDKLHSYGSEMWLFREQPNRGTTRALNSYRGDHRGFEYTTPRIRLTPKDLRNTKLEKPEFLHFICSPTRALSIIAEIDDGWSPTTIYEPIPDRCVPQELPSLIKVLPSISVLSPNAEEALSLLSLPLPPVKSTIESAARRFLDLGVGRNGQGWVIIRSGAMGAFIQSNGTEGRWIEAYWTKENIDKVVDVTGAGNAFLGGLAAGMALSEGDIPTATLYATVSASFVIEQEGLPPLDSINGNIWNGESASQRLDALRKRHESKAD</sequence>
<feature type="domain" description="Carbohydrate kinase PfkB" evidence="1">
    <location>
        <begin position="153"/>
        <end position="285"/>
    </location>
</feature>
<dbReference type="Gene3D" id="3.40.1190.20">
    <property type="match status" value="1"/>
</dbReference>
<dbReference type="OrthoDB" id="497927at2759"/>
<dbReference type="SUPFAM" id="SSF53613">
    <property type="entry name" value="Ribokinase-like"/>
    <property type="match status" value="1"/>
</dbReference>
<feature type="non-terminal residue" evidence="2">
    <location>
        <position position="1"/>
    </location>
</feature>
<protein>
    <recommendedName>
        <fullName evidence="1">Carbohydrate kinase PfkB domain-containing protein</fullName>
    </recommendedName>
</protein>
<dbReference type="Pfam" id="PF00294">
    <property type="entry name" value="PfkB"/>
    <property type="match status" value="1"/>
</dbReference>
<dbReference type="FunCoup" id="A0A409W1Z8">
    <property type="interactions" value="1"/>
</dbReference>
<dbReference type="Proteomes" id="UP000284842">
    <property type="component" value="Unassembled WGS sequence"/>
</dbReference>
<comment type="caution">
    <text evidence="2">The sequence shown here is derived from an EMBL/GenBank/DDBJ whole genome shotgun (WGS) entry which is preliminary data.</text>
</comment>
<dbReference type="AlphaFoldDB" id="A0A409W1Z8"/>
<accession>A0A409W1Z8</accession>
<dbReference type="PANTHER" id="PTHR47098">
    <property type="entry name" value="PROTEIN MAK32"/>
    <property type="match status" value="1"/>
</dbReference>
<proteinExistence type="predicted"/>
<dbReference type="InParanoid" id="A0A409W1Z8"/>
<reference evidence="2 3" key="1">
    <citation type="journal article" date="2018" name="Evol. Lett.">
        <title>Horizontal gene cluster transfer increased hallucinogenic mushroom diversity.</title>
        <authorList>
            <person name="Reynolds H.T."/>
            <person name="Vijayakumar V."/>
            <person name="Gluck-Thaler E."/>
            <person name="Korotkin H.B."/>
            <person name="Matheny P.B."/>
            <person name="Slot J.C."/>
        </authorList>
    </citation>
    <scope>NUCLEOTIDE SEQUENCE [LARGE SCALE GENOMIC DNA]</scope>
    <source>
        <strain evidence="2 3">2629</strain>
    </source>
</reference>
<dbReference type="PANTHER" id="PTHR47098:SF2">
    <property type="entry name" value="PROTEIN MAK32"/>
    <property type="match status" value="1"/>
</dbReference>
<evidence type="ECO:0000313" key="3">
    <source>
        <dbReference type="Proteomes" id="UP000284842"/>
    </source>
</evidence>
<evidence type="ECO:0000259" key="1">
    <source>
        <dbReference type="Pfam" id="PF00294"/>
    </source>
</evidence>